<accession>A0AAV7VVV2</accession>
<gene>
    <name evidence="1" type="ORF">NDU88_001246</name>
</gene>
<proteinExistence type="predicted"/>
<dbReference type="EMBL" id="JANPWB010000002">
    <property type="protein sequence ID" value="KAJ1205820.1"/>
    <property type="molecule type" value="Genomic_DNA"/>
</dbReference>
<organism evidence="1 2">
    <name type="scientific">Pleurodeles waltl</name>
    <name type="common">Iberian ribbed newt</name>
    <dbReference type="NCBI Taxonomy" id="8319"/>
    <lineage>
        <taxon>Eukaryota</taxon>
        <taxon>Metazoa</taxon>
        <taxon>Chordata</taxon>
        <taxon>Craniata</taxon>
        <taxon>Vertebrata</taxon>
        <taxon>Euteleostomi</taxon>
        <taxon>Amphibia</taxon>
        <taxon>Batrachia</taxon>
        <taxon>Caudata</taxon>
        <taxon>Salamandroidea</taxon>
        <taxon>Salamandridae</taxon>
        <taxon>Pleurodelinae</taxon>
        <taxon>Pleurodeles</taxon>
    </lineage>
</organism>
<dbReference type="AlphaFoldDB" id="A0AAV7VVV2"/>
<keyword evidence="2" id="KW-1185">Reference proteome</keyword>
<comment type="caution">
    <text evidence="1">The sequence shown here is derived from an EMBL/GenBank/DDBJ whole genome shotgun (WGS) entry which is preliminary data.</text>
</comment>
<sequence length="122" mass="13729">MRPGGLCGARQQGEATGEETVSWSGPVVCCTRRRGPVYWRSWRERIEGRARSYCGRVAMRPQVICDAWLREGIQESEWWLKRPWKRMAMRGAAWRGGGCAPWGPFAAALLVSRRAAGLRPGP</sequence>
<evidence type="ECO:0000313" key="2">
    <source>
        <dbReference type="Proteomes" id="UP001066276"/>
    </source>
</evidence>
<reference evidence="1" key="1">
    <citation type="journal article" date="2022" name="bioRxiv">
        <title>Sequencing and chromosome-scale assembly of the giantPleurodeles waltlgenome.</title>
        <authorList>
            <person name="Brown T."/>
            <person name="Elewa A."/>
            <person name="Iarovenko S."/>
            <person name="Subramanian E."/>
            <person name="Araus A.J."/>
            <person name="Petzold A."/>
            <person name="Susuki M."/>
            <person name="Suzuki K.-i.T."/>
            <person name="Hayashi T."/>
            <person name="Toyoda A."/>
            <person name="Oliveira C."/>
            <person name="Osipova E."/>
            <person name="Leigh N.D."/>
            <person name="Simon A."/>
            <person name="Yun M.H."/>
        </authorList>
    </citation>
    <scope>NUCLEOTIDE SEQUENCE</scope>
    <source>
        <strain evidence="1">20211129_DDA</strain>
        <tissue evidence="1">Liver</tissue>
    </source>
</reference>
<protein>
    <submittedName>
        <fullName evidence="1">Uncharacterized protein</fullName>
    </submittedName>
</protein>
<evidence type="ECO:0000313" key="1">
    <source>
        <dbReference type="EMBL" id="KAJ1205820.1"/>
    </source>
</evidence>
<name>A0AAV7VVV2_PLEWA</name>
<dbReference type="Proteomes" id="UP001066276">
    <property type="component" value="Chromosome 1_2"/>
</dbReference>